<dbReference type="Proteomes" id="UP000295008">
    <property type="component" value="Unassembled WGS sequence"/>
</dbReference>
<protein>
    <submittedName>
        <fullName evidence="1">PAS domain S-box-containing protein</fullName>
    </submittedName>
</protein>
<proteinExistence type="predicted"/>
<dbReference type="CDD" id="cd00130">
    <property type="entry name" value="PAS"/>
    <property type="match status" value="1"/>
</dbReference>
<dbReference type="SUPFAM" id="SSF55785">
    <property type="entry name" value="PYP-like sensor domain (PAS domain)"/>
    <property type="match status" value="1"/>
</dbReference>
<accession>A0A4R1QLV8</accession>
<dbReference type="Pfam" id="PF13596">
    <property type="entry name" value="PAS_10"/>
    <property type="match status" value="1"/>
</dbReference>
<dbReference type="Gene3D" id="3.30.450.20">
    <property type="entry name" value="PAS domain"/>
    <property type="match status" value="1"/>
</dbReference>
<dbReference type="AlphaFoldDB" id="A0A4R1QLV8"/>
<reference evidence="1 2" key="1">
    <citation type="submission" date="2019-03" db="EMBL/GenBank/DDBJ databases">
        <title>Genomic Encyclopedia of Type Strains, Phase IV (KMG-IV): sequencing the most valuable type-strain genomes for metagenomic binning, comparative biology and taxonomic classification.</title>
        <authorList>
            <person name="Goeker M."/>
        </authorList>
    </citation>
    <scope>NUCLEOTIDE SEQUENCE [LARGE SCALE GENOMIC DNA]</scope>
    <source>
        <strain evidence="1 2">LX-B</strain>
    </source>
</reference>
<dbReference type="EMBL" id="SLUN01000072">
    <property type="protein sequence ID" value="TCL53741.1"/>
    <property type="molecule type" value="Genomic_DNA"/>
</dbReference>
<dbReference type="InterPro" id="IPR000014">
    <property type="entry name" value="PAS"/>
</dbReference>
<gene>
    <name evidence="1" type="ORF">EDC14_10727</name>
</gene>
<evidence type="ECO:0000313" key="2">
    <source>
        <dbReference type="Proteomes" id="UP000295008"/>
    </source>
</evidence>
<comment type="caution">
    <text evidence="1">The sequence shown here is derived from an EMBL/GenBank/DDBJ whole genome shotgun (WGS) entry which is preliminary data.</text>
</comment>
<keyword evidence="2" id="KW-1185">Reference proteome</keyword>
<dbReference type="OrthoDB" id="9769774at2"/>
<dbReference type="InterPro" id="IPR035965">
    <property type="entry name" value="PAS-like_dom_sf"/>
</dbReference>
<sequence>MLEQLSEPMVKAMFETLPMEITVIDADDEVAGWNQHETRLFTRPMTCMGMNFRQCHPERSLAKVEAIVNEMKAGTRDNARFWIDLPCGADGAKHKILIEFFALRDDHGQYLGCMECTRDIEQIRNLQGEQRLLDS</sequence>
<dbReference type="RefSeq" id="WP_132018327.1">
    <property type="nucleotide sequence ID" value="NZ_SLUN01000072.1"/>
</dbReference>
<organism evidence="1 2">
    <name type="scientific">Hydrogenispora ethanolica</name>
    <dbReference type="NCBI Taxonomy" id="1082276"/>
    <lineage>
        <taxon>Bacteria</taxon>
        <taxon>Bacillati</taxon>
        <taxon>Bacillota</taxon>
        <taxon>Hydrogenispora</taxon>
    </lineage>
</organism>
<name>A0A4R1QLV8_HYDET</name>
<evidence type="ECO:0000313" key="1">
    <source>
        <dbReference type="EMBL" id="TCL53741.1"/>
    </source>
</evidence>
<dbReference type="NCBIfam" id="TIGR00229">
    <property type="entry name" value="sensory_box"/>
    <property type="match status" value="1"/>
</dbReference>